<dbReference type="InterPro" id="IPR035906">
    <property type="entry name" value="MetI-like_sf"/>
</dbReference>
<dbReference type="SUPFAM" id="SSF161098">
    <property type="entry name" value="MetI-like"/>
    <property type="match status" value="1"/>
</dbReference>
<feature type="transmembrane region" description="Helical" evidence="7">
    <location>
        <begin position="161"/>
        <end position="184"/>
    </location>
</feature>
<protein>
    <submittedName>
        <fullName evidence="9">Sugar ABC transporter permease</fullName>
    </submittedName>
</protein>
<reference evidence="10" key="1">
    <citation type="submission" date="2018-11" db="EMBL/GenBank/DDBJ databases">
        <title>Complete genome sequence of Paenibacillus sp. ML311-T8.</title>
        <authorList>
            <person name="Nam Y.-D."/>
            <person name="Kang J."/>
            <person name="Chung W.-H."/>
            <person name="Park Y.S."/>
        </authorList>
    </citation>
    <scope>NUCLEOTIDE SEQUENCE [LARGE SCALE GENOMIC DNA]</scope>
    <source>
        <strain evidence="10">ML311-T8</strain>
    </source>
</reference>
<dbReference type="AlphaFoldDB" id="A0A6B8RW24"/>
<comment type="subcellular location">
    <subcellularLocation>
        <location evidence="1 7">Cell membrane</location>
        <topology evidence="1 7">Multi-pass membrane protein</topology>
    </subcellularLocation>
</comment>
<evidence type="ECO:0000256" key="5">
    <source>
        <dbReference type="ARBA" id="ARBA00022989"/>
    </source>
</evidence>
<keyword evidence="3" id="KW-1003">Cell membrane</keyword>
<evidence type="ECO:0000256" key="6">
    <source>
        <dbReference type="ARBA" id="ARBA00023136"/>
    </source>
</evidence>
<accession>A0A6B8RW24</accession>
<keyword evidence="4 7" id="KW-0812">Transmembrane</keyword>
<feature type="transmembrane region" description="Helical" evidence="7">
    <location>
        <begin position="261"/>
        <end position="284"/>
    </location>
</feature>
<comment type="similarity">
    <text evidence="7">Belongs to the binding-protein-dependent transport system permease family.</text>
</comment>
<name>A0A6B8RW24_9BACL</name>
<dbReference type="RefSeq" id="WP_155704580.1">
    <property type="nucleotide sequence ID" value="NZ_CP034235.1"/>
</dbReference>
<evidence type="ECO:0000313" key="9">
    <source>
        <dbReference type="EMBL" id="QGQ99416.1"/>
    </source>
</evidence>
<dbReference type="Pfam" id="PF00528">
    <property type="entry name" value="BPD_transp_1"/>
    <property type="match status" value="1"/>
</dbReference>
<evidence type="ECO:0000313" key="10">
    <source>
        <dbReference type="Proteomes" id="UP000426246"/>
    </source>
</evidence>
<dbReference type="PANTHER" id="PTHR30193:SF37">
    <property type="entry name" value="INNER MEMBRANE ABC TRANSPORTER PERMEASE PROTEIN YCJO"/>
    <property type="match status" value="1"/>
</dbReference>
<evidence type="ECO:0000256" key="7">
    <source>
        <dbReference type="RuleBase" id="RU363032"/>
    </source>
</evidence>
<dbReference type="CDD" id="cd06261">
    <property type="entry name" value="TM_PBP2"/>
    <property type="match status" value="1"/>
</dbReference>
<sequence>MSKRFYSHLYMLPLLIIYSTLALFPAIMGLCMSFTDWTGTSGGIFKVNFVGFYQFKSIYSQIKLMGISGDVGEAFANTFKYAVTVMILINIFGMLLALIFDLPFKFKGFIRSAFFLPIIFSPLIICFTFSAMLFPDGPIDQFLKNLGLVNYIHGWLTDHKINIYVVSGINIWMTLGFTATIYLAGLKTIPNDLKEAARVDGASPWQNFRNITLPLVAPSITVSMVMSLVGSLKVFDLPYLLTGNQAFVINTLVYAQFGNSLYAYGTAMSLILFLIVCLLTFPMLKLLRKNEVQL</sequence>
<proteinExistence type="inferred from homology"/>
<keyword evidence="10" id="KW-1185">Reference proteome</keyword>
<feature type="transmembrane region" description="Helical" evidence="7">
    <location>
        <begin position="114"/>
        <end position="134"/>
    </location>
</feature>
<keyword evidence="5 7" id="KW-1133">Transmembrane helix</keyword>
<evidence type="ECO:0000259" key="8">
    <source>
        <dbReference type="PROSITE" id="PS50928"/>
    </source>
</evidence>
<keyword evidence="2 7" id="KW-0813">Transport</keyword>
<dbReference type="GO" id="GO:0005886">
    <property type="term" value="C:plasma membrane"/>
    <property type="evidence" value="ECO:0007669"/>
    <property type="project" value="UniProtKB-SubCell"/>
</dbReference>
<evidence type="ECO:0000256" key="1">
    <source>
        <dbReference type="ARBA" id="ARBA00004651"/>
    </source>
</evidence>
<dbReference type="OrthoDB" id="9782004at2"/>
<dbReference type="Gene3D" id="1.10.3720.10">
    <property type="entry name" value="MetI-like"/>
    <property type="match status" value="1"/>
</dbReference>
<feature type="transmembrane region" description="Helical" evidence="7">
    <location>
        <begin position="81"/>
        <end position="102"/>
    </location>
</feature>
<evidence type="ECO:0000256" key="2">
    <source>
        <dbReference type="ARBA" id="ARBA00022448"/>
    </source>
</evidence>
<dbReference type="EMBL" id="CP034235">
    <property type="protein sequence ID" value="QGQ99416.1"/>
    <property type="molecule type" value="Genomic_DNA"/>
</dbReference>
<dbReference type="Proteomes" id="UP000426246">
    <property type="component" value="Chromosome"/>
</dbReference>
<keyword evidence="6 7" id="KW-0472">Membrane</keyword>
<evidence type="ECO:0000256" key="4">
    <source>
        <dbReference type="ARBA" id="ARBA00022692"/>
    </source>
</evidence>
<feature type="transmembrane region" description="Helical" evidence="7">
    <location>
        <begin position="215"/>
        <end position="241"/>
    </location>
</feature>
<dbReference type="InterPro" id="IPR051393">
    <property type="entry name" value="ABC_transporter_permease"/>
</dbReference>
<feature type="domain" description="ABC transmembrane type-1" evidence="8">
    <location>
        <begin position="75"/>
        <end position="283"/>
    </location>
</feature>
<gene>
    <name evidence="9" type="ORF">EHS13_33425</name>
</gene>
<dbReference type="KEGG" id="ppsc:EHS13_33425"/>
<dbReference type="InterPro" id="IPR000515">
    <property type="entry name" value="MetI-like"/>
</dbReference>
<organism evidence="9 10">
    <name type="scientific">Paenibacillus psychroresistens</name>
    <dbReference type="NCBI Taxonomy" id="1778678"/>
    <lineage>
        <taxon>Bacteria</taxon>
        <taxon>Bacillati</taxon>
        <taxon>Bacillota</taxon>
        <taxon>Bacilli</taxon>
        <taxon>Bacillales</taxon>
        <taxon>Paenibacillaceae</taxon>
        <taxon>Paenibacillus</taxon>
    </lineage>
</organism>
<dbReference type="GO" id="GO:0055085">
    <property type="term" value="P:transmembrane transport"/>
    <property type="evidence" value="ECO:0007669"/>
    <property type="project" value="InterPro"/>
</dbReference>
<evidence type="ECO:0000256" key="3">
    <source>
        <dbReference type="ARBA" id="ARBA00022475"/>
    </source>
</evidence>
<feature type="transmembrane region" description="Helical" evidence="7">
    <location>
        <begin position="12"/>
        <end position="35"/>
    </location>
</feature>
<dbReference type="PROSITE" id="PS50928">
    <property type="entry name" value="ABC_TM1"/>
    <property type="match status" value="1"/>
</dbReference>
<dbReference type="PANTHER" id="PTHR30193">
    <property type="entry name" value="ABC TRANSPORTER PERMEASE PROTEIN"/>
    <property type="match status" value="1"/>
</dbReference>